<dbReference type="InterPro" id="IPR005944">
    <property type="entry name" value="Pro_iminopeptidase"/>
</dbReference>
<evidence type="ECO:0000256" key="8">
    <source>
        <dbReference type="ARBA" id="ARBA00022670"/>
    </source>
</evidence>
<dbReference type="Proteomes" id="UP000287649">
    <property type="component" value="Unassembled WGS sequence"/>
</dbReference>
<evidence type="ECO:0000256" key="11">
    <source>
        <dbReference type="SAM" id="SignalP"/>
    </source>
</evidence>
<comment type="catalytic activity">
    <reaction evidence="1">
        <text>Release of N-terminal proline from a peptide.</text>
        <dbReference type="EC" id="3.4.11.5"/>
    </reaction>
</comment>
<name>A0A432Y5Y0_9GAMM</name>
<sequence>MKTVIAPWLLLAGIISTPVVAQEQASVEPQQGTADLQLEQCYLDNISEQVQCGSLEVPENYAEPNGRKLSIHFAVLPAIRENKQADPLLILAGGPGQAATELAAMINRIFQSVRQQRDILLIDQRGTGQSAPLSCDLNHVEELVKADDDIDLAAVASDCLAEYTDRDLTQYHTVNAIRDFEAVREALGYAQVNLYGGSYGSRAGLVYLREAGESVRAAVLDALAPVQVVVGPFGRHGAMSFAKLLENCAAAEDCSATFPNLERTYTDLMTRLENNPVPLTVRDPLTNEPVDILITAGRFSSVMRVGLYHPTTRQMLPFVIQQTANGDYTPLTGLLGSTMAQSELYMGLTLSVLCSEDLPRASDELLAEDGDNTFIGSRTGDAFIEMCSVWPTAERPSDWFNPVESSVPTLLLSGELDPVTPPAWGELAGETLTQSRHLVAPHGAHTIVGHTCANKLAAQFINDRDLAALDESCLLEQRPQPFILNSNGKGL</sequence>
<dbReference type="InterPro" id="IPR000073">
    <property type="entry name" value="AB_hydrolase_1"/>
</dbReference>
<evidence type="ECO:0000256" key="5">
    <source>
        <dbReference type="ARBA" id="ARBA00021843"/>
    </source>
</evidence>
<evidence type="ECO:0000256" key="6">
    <source>
        <dbReference type="ARBA" id="ARBA00022438"/>
    </source>
</evidence>
<dbReference type="EMBL" id="PIPX01000001">
    <property type="protein sequence ID" value="RUO56347.1"/>
    <property type="molecule type" value="Genomic_DNA"/>
</dbReference>
<accession>A0A432Y5Y0</accession>
<organism evidence="13 14">
    <name type="scientific">Pseudidiomarina homiensis</name>
    <dbReference type="NCBI Taxonomy" id="364198"/>
    <lineage>
        <taxon>Bacteria</taxon>
        <taxon>Pseudomonadati</taxon>
        <taxon>Pseudomonadota</taxon>
        <taxon>Gammaproteobacteria</taxon>
        <taxon>Alteromonadales</taxon>
        <taxon>Idiomarinaceae</taxon>
        <taxon>Pseudidiomarina</taxon>
    </lineage>
</organism>
<proteinExistence type="inferred from homology"/>
<evidence type="ECO:0000313" key="14">
    <source>
        <dbReference type="Proteomes" id="UP000287649"/>
    </source>
</evidence>
<dbReference type="SUPFAM" id="SSF53474">
    <property type="entry name" value="alpha/beta-Hydrolases"/>
    <property type="match status" value="1"/>
</dbReference>
<feature type="signal peptide" evidence="11">
    <location>
        <begin position="1"/>
        <end position="21"/>
    </location>
</feature>
<dbReference type="GO" id="GO:0006508">
    <property type="term" value="P:proteolysis"/>
    <property type="evidence" value="ECO:0007669"/>
    <property type="project" value="UniProtKB-KW"/>
</dbReference>
<comment type="subcellular location">
    <subcellularLocation>
        <location evidence="2">Cytoplasm</location>
    </subcellularLocation>
</comment>
<dbReference type="Gene3D" id="3.40.50.1820">
    <property type="entry name" value="alpha/beta hydrolase"/>
    <property type="match status" value="1"/>
</dbReference>
<dbReference type="PANTHER" id="PTHR43722:SF1">
    <property type="entry name" value="PROLINE IMINOPEPTIDASE"/>
    <property type="match status" value="1"/>
</dbReference>
<dbReference type="InterPro" id="IPR002410">
    <property type="entry name" value="Peptidase_S33"/>
</dbReference>
<evidence type="ECO:0000256" key="1">
    <source>
        <dbReference type="ARBA" id="ARBA00001585"/>
    </source>
</evidence>
<keyword evidence="7" id="KW-0963">Cytoplasm</keyword>
<gene>
    <name evidence="13" type="ORF">CWI70_06250</name>
</gene>
<keyword evidence="11" id="KW-0732">Signal</keyword>
<comment type="similarity">
    <text evidence="3">Belongs to the peptidase S33 family.</text>
</comment>
<protein>
    <recommendedName>
        <fullName evidence="5">Proline iminopeptidase</fullName>
        <ecNumber evidence="4">3.4.11.5</ecNumber>
    </recommendedName>
    <alternativeName>
        <fullName evidence="10">Prolyl aminopeptidase</fullName>
    </alternativeName>
</protein>
<evidence type="ECO:0000313" key="13">
    <source>
        <dbReference type="EMBL" id="RUO56347.1"/>
    </source>
</evidence>
<dbReference type="InterPro" id="IPR029058">
    <property type="entry name" value="AB_hydrolase_fold"/>
</dbReference>
<comment type="caution">
    <text evidence="13">The sequence shown here is derived from an EMBL/GenBank/DDBJ whole genome shotgun (WGS) entry which is preliminary data.</text>
</comment>
<evidence type="ECO:0000256" key="9">
    <source>
        <dbReference type="ARBA" id="ARBA00022801"/>
    </source>
</evidence>
<dbReference type="AlphaFoldDB" id="A0A432Y5Y0"/>
<dbReference type="PANTHER" id="PTHR43722">
    <property type="entry name" value="PROLINE IMINOPEPTIDASE"/>
    <property type="match status" value="1"/>
</dbReference>
<evidence type="ECO:0000259" key="12">
    <source>
        <dbReference type="Pfam" id="PF00561"/>
    </source>
</evidence>
<reference evidence="14" key="1">
    <citation type="journal article" date="2018" name="Front. Microbiol.">
        <title>Genome-Based Analysis Reveals the Taxonomy and Diversity of the Family Idiomarinaceae.</title>
        <authorList>
            <person name="Liu Y."/>
            <person name="Lai Q."/>
            <person name="Shao Z."/>
        </authorList>
    </citation>
    <scope>NUCLEOTIDE SEQUENCE [LARGE SCALE GENOMIC DNA]</scope>
    <source>
        <strain evidence="14">PO-M2</strain>
    </source>
</reference>
<dbReference type="PRINTS" id="PR00793">
    <property type="entry name" value="PROAMNOPTASE"/>
</dbReference>
<evidence type="ECO:0000256" key="4">
    <source>
        <dbReference type="ARBA" id="ARBA00012568"/>
    </source>
</evidence>
<dbReference type="GO" id="GO:0004177">
    <property type="term" value="F:aminopeptidase activity"/>
    <property type="evidence" value="ECO:0007669"/>
    <property type="project" value="UniProtKB-KW"/>
</dbReference>
<keyword evidence="6" id="KW-0031">Aminopeptidase</keyword>
<dbReference type="EC" id="3.4.11.5" evidence="4"/>
<keyword evidence="14" id="KW-1185">Reference proteome</keyword>
<evidence type="ECO:0000256" key="2">
    <source>
        <dbReference type="ARBA" id="ARBA00004496"/>
    </source>
</evidence>
<dbReference type="Pfam" id="PF00561">
    <property type="entry name" value="Abhydrolase_1"/>
    <property type="match status" value="1"/>
</dbReference>
<dbReference type="GO" id="GO:0005737">
    <property type="term" value="C:cytoplasm"/>
    <property type="evidence" value="ECO:0007669"/>
    <property type="project" value="UniProtKB-SubCell"/>
</dbReference>
<evidence type="ECO:0000256" key="10">
    <source>
        <dbReference type="ARBA" id="ARBA00029605"/>
    </source>
</evidence>
<dbReference type="OrthoDB" id="4510475at2"/>
<dbReference type="RefSeq" id="WP_126771521.1">
    <property type="nucleotide sequence ID" value="NZ_JANQBU010000001.1"/>
</dbReference>
<keyword evidence="8" id="KW-0645">Protease</keyword>
<evidence type="ECO:0000256" key="7">
    <source>
        <dbReference type="ARBA" id="ARBA00022490"/>
    </source>
</evidence>
<feature type="domain" description="AB hydrolase-1" evidence="12">
    <location>
        <begin position="87"/>
        <end position="447"/>
    </location>
</feature>
<keyword evidence="9 13" id="KW-0378">Hydrolase</keyword>
<evidence type="ECO:0000256" key="3">
    <source>
        <dbReference type="ARBA" id="ARBA00010088"/>
    </source>
</evidence>
<feature type="chain" id="PRO_5019060604" description="Proline iminopeptidase" evidence="11">
    <location>
        <begin position="22"/>
        <end position="491"/>
    </location>
</feature>